<evidence type="ECO:0000256" key="1">
    <source>
        <dbReference type="ARBA" id="ARBA00004474"/>
    </source>
</evidence>
<evidence type="ECO:0000256" key="2">
    <source>
        <dbReference type="ARBA" id="ARBA00022640"/>
    </source>
</evidence>
<keyword evidence="6" id="KW-1185">Reference proteome</keyword>
<sequence>MARKASRRVWLWALLAPFGCAFLAQPAPRVLPSACGAVGKSAPRVARAAEAAPAESKQAALDILAQSALTKETDPEEVFDAIRVLEKAKNRTGESGFAHFLTGDWRLVYTTGTKKTETDVGRINYVPITAVQRFDMDKKFIRNGVYLGPVSLEFEGTLRWIEERRRMEFDFEELKICGFSPSLPDWLRSMAGMRSSSPYKKQPAFDFVAVDERIAAARGAGGGVALWLRNELAD</sequence>
<organism evidence="5 6">
    <name type="scientific">Effrenium voratum</name>
    <dbReference type="NCBI Taxonomy" id="2562239"/>
    <lineage>
        <taxon>Eukaryota</taxon>
        <taxon>Sar</taxon>
        <taxon>Alveolata</taxon>
        <taxon>Dinophyceae</taxon>
        <taxon>Suessiales</taxon>
        <taxon>Symbiodiniaceae</taxon>
        <taxon>Effrenium</taxon>
    </lineage>
</organism>
<feature type="chain" id="PRO_5041238085" description="Plastid lipid-associated protein/fibrillin conserved domain-containing protein" evidence="3">
    <location>
        <begin position="22"/>
        <end position="234"/>
    </location>
</feature>
<proteinExistence type="predicted"/>
<dbReference type="InterPro" id="IPR006843">
    <property type="entry name" value="PAP/fibrillin_dom"/>
</dbReference>
<dbReference type="EMBL" id="CAUJNA010000213">
    <property type="protein sequence ID" value="CAJ1373745.1"/>
    <property type="molecule type" value="Genomic_DNA"/>
</dbReference>
<dbReference type="Proteomes" id="UP001178507">
    <property type="component" value="Unassembled WGS sequence"/>
</dbReference>
<feature type="signal peptide" evidence="3">
    <location>
        <begin position="1"/>
        <end position="21"/>
    </location>
</feature>
<accession>A0AA36HR08</accession>
<keyword evidence="2" id="KW-0934">Plastid</keyword>
<protein>
    <recommendedName>
        <fullName evidence="4">Plastid lipid-associated protein/fibrillin conserved domain-containing protein</fullName>
    </recommendedName>
</protein>
<comment type="caution">
    <text evidence="5">The sequence shown here is derived from an EMBL/GenBank/DDBJ whole genome shotgun (WGS) entry which is preliminary data.</text>
</comment>
<keyword evidence="3" id="KW-0732">Signal</keyword>
<dbReference type="GO" id="GO:0009536">
    <property type="term" value="C:plastid"/>
    <property type="evidence" value="ECO:0007669"/>
    <property type="project" value="UniProtKB-SubCell"/>
</dbReference>
<dbReference type="PANTHER" id="PTHR35690">
    <property type="entry name" value="OS01G0363500 PROTEIN"/>
    <property type="match status" value="1"/>
</dbReference>
<comment type="subcellular location">
    <subcellularLocation>
        <location evidence="1">Plastid</location>
    </subcellularLocation>
</comment>
<reference evidence="5" key="1">
    <citation type="submission" date="2023-08" db="EMBL/GenBank/DDBJ databases">
        <authorList>
            <person name="Chen Y."/>
            <person name="Shah S."/>
            <person name="Dougan E. K."/>
            <person name="Thang M."/>
            <person name="Chan C."/>
        </authorList>
    </citation>
    <scope>NUCLEOTIDE SEQUENCE</scope>
</reference>
<name>A0AA36HR08_9DINO</name>
<evidence type="ECO:0000256" key="3">
    <source>
        <dbReference type="SAM" id="SignalP"/>
    </source>
</evidence>
<evidence type="ECO:0000259" key="4">
    <source>
        <dbReference type="Pfam" id="PF04755"/>
    </source>
</evidence>
<dbReference type="PANTHER" id="PTHR35690:SF1">
    <property type="entry name" value="OS01G0363500 PROTEIN"/>
    <property type="match status" value="1"/>
</dbReference>
<evidence type="ECO:0000313" key="6">
    <source>
        <dbReference type="Proteomes" id="UP001178507"/>
    </source>
</evidence>
<gene>
    <name evidence="5" type="ORF">EVOR1521_LOCUS3484</name>
</gene>
<feature type="domain" description="Plastid lipid-associated protein/fibrillin conserved" evidence="4">
    <location>
        <begin position="70"/>
        <end position="176"/>
    </location>
</feature>
<dbReference type="AlphaFoldDB" id="A0AA36HR08"/>
<dbReference type="Pfam" id="PF04755">
    <property type="entry name" value="PAP_fibrillin"/>
    <property type="match status" value="1"/>
</dbReference>
<evidence type="ECO:0000313" key="5">
    <source>
        <dbReference type="EMBL" id="CAJ1373745.1"/>
    </source>
</evidence>